<feature type="compositionally biased region" description="Basic residues" evidence="1">
    <location>
        <begin position="32"/>
        <end position="41"/>
    </location>
</feature>
<dbReference type="Proteomes" id="UP001168821">
    <property type="component" value="Unassembled WGS sequence"/>
</dbReference>
<name>A0AA38MEF3_9CUCU</name>
<feature type="region of interest" description="Disordered" evidence="1">
    <location>
        <begin position="1"/>
        <end position="125"/>
    </location>
</feature>
<keyword evidence="3" id="KW-1185">Reference proteome</keyword>
<feature type="compositionally biased region" description="Basic residues" evidence="1">
    <location>
        <begin position="14"/>
        <end position="23"/>
    </location>
</feature>
<evidence type="ECO:0000313" key="3">
    <source>
        <dbReference type="Proteomes" id="UP001168821"/>
    </source>
</evidence>
<evidence type="ECO:0000313" key="2">
    <source>
        <dbReference type="EMBL" id="KAJ3653392.1"/>
    </source>
</evidence>
<reference evidence="2" key="1">
    <citation type="journal article" date="2023" name="G3 (Bethesda)">
        <title>Whole genome assemblies of Zophobas morio and Tenebrio molitor.</title>
        <authorList>
            <person name="Kaur S."/>
            <person name="Stinson S.A."/>
            <person name="diCenzo G.C."/>
        </authorList>
    </citation>
    <scope>NUCLEOTIDE SEQUENCE</scope>
    <source>
        <strain evidence="2">QUZm001</strain>
    </source>
</reference>
<gene>
    <name evidence="2" type="ORF">Zmor_012646</name>
</gene>
<comment type="caution">
    <text evidence="2">The sequence shown here is derived from an EMBL/GenBank/DDBJ whole genome shotgun (WGS) entry which is preliminary data.</text>
</comment>
<evidence type="ECO:0000256" key="1">
    <source>
        <dbReference type="SAM" id="MobiDB-lite"/>
    </source>
</evidence>
<evidence type="ECO:0008006" key="4">
    <source>
        <dbReference type="Google" id="ProtNLM"/>
    </source>
</evidence>
<proteinExistence type="predicted"/>
<accession>A0AA38MEF3</accession>
<feature type="compositionally biased region" description="Basic and acidic residues" evidence="1">
    <location>
        <begin position="106"/>
        <end position="125"/>
    </location>
</feature>
<dbReference type="EMBL" id="JALNTZ010000004">
    <property type="protein sequence ID" value="KAJ3653392.1"/>
    <property type="molecule type" value="Genomic_DNA"/>
</dbReference>
<protein>
    <recommendedName>
        <fullName evidence="4">Serine/Arginine-related protein 53</fullName>
    </recommendedName>
</protein>
<feature type="compositionally biased region" description="Basic residues" evidence="1">
    <location>
        <begin position="49"/>
        <end position="86"/>
    </location>
</feature>
<sequence length="218" mass="25874">MGKYSSDSDSEKRKSYKSRKRRSSSSSSSDSRKKHKRKDRSRSRDRYSRSRRSHSSKSRRRSRSRFRERHRRSRSRSKYRRSRSRSYIREYTSSKRRRSSSSSSESLKHDGNLEDVRSEVKRSPEMSKVDAKVLSAINEEGFAPKAFTSSKNKKMMENIVIDLKKQTIKVPEVEPVEPDSIFHHNLFLNEEARMEKWIKELYGYRQRALQQGLKAGEK</sequence>
<organism evidence="2 3">
    <name type="scientific">Zophobas morio</name>
    <dbReference type="NCBI Taxonomy" id="2755281"/>
    <lineage>
        <taxon>Eukaryota</taxon>
        <taxon>Metazoa</taxon>
        <taxon>Ecdysozoa</taxon>
        <taxon>Arthropoda</taxon>
        <taxon>Hexapoda</taxon>
        <taxon>Insecta</taxon>
        <taxon>Pterygota</taxon>
        <taxon>Neoptera</taxon>
        <taxon>Endopterygota</taxon>
        <taxon>Coleoptera</taxon>
        <taxon>Polyphaga</taxon>
        <taxon>Cucujiformia</taxon>
        <taxon>Tenebrionidae</taxon>
        <taxon>Zophobas</taxon>
    </lineage>
</organism>
<dbReference type="AlphaFoldDB" id="A0AA38MEF3"/>